<keyword evidence="3" id="KW-1185">Reference proteome</keyword>
<protein>
    <submittedName>
        <fullName evidence="2">Uncharacterized protein</fullName>
    </submittedName>
</protein>
<dbReference type="RefSeq" id="WP_261988347.1">
    <property type="nucleotide sequence ID" value="NZ_JARUMK010000001.1"/>
</dbReference>
<evidence type="ECO:0000313" key="3">
    <source>
        <dbReference type="Proteomes" id="UP001382181"/>
    </source>
</evidence>
<organism evidence="2 3">
    <name type="scientific">Streptomyces silvae</name>
    <dbReference type="NCBI Taxonomy" id="2803812"/>
    <lineage>
        <taxon>Bacteria</taxon>
        <taxon>Bacillati</taxon>
        <taxon>Actinomycetota</taxon>
        <taxon>Actinomycetes</taxon>
        <taxon>Kitasatosporales</taxon>
        <taxon>Streptomycetaceae</taxon>
        <taxon>Streptomyces</taxon>
    </lineage>
</organism>
<dbReference type="Proteomes" id="UP001382181">
    <property type="component" value="Unassembled WGS sequence"/>
</dbReference>
<sequence length="43" mass="4527">MGEDATRAAGATTERPGRPEPIGARSRRSGEGATALAANWIMW</sequence>
<evidence type="ECO:0000313" key="2">
    <source>
        <dbReference type="EMBL" id="MEH0561297.1"/>
    </source>
</evidence>
<comment type="caution">
    <text evidence="2">The sequence shown here is derived from an EMBL/GenBank/DDBJ whole genome shotgun (WGS) entry which is preliminary data.</text>
</comment>
<proteinExistence type="predicted"/>
<accession>A0ABU8A4K2</accession>
<name>A0ABU8A4K2_9ACTN</name>
<evidence type="ECO:0000256" key="1">
    <source>
        <dbReference type="SAM" id="MobiDB-lite"/>
    </source>
</evidence>
<dbReference type="EMBL" id="JARUMK010000001">
    <property type="protein sequence ID" value="MEH0561297.1"/>
    <property type="molecule type" value="Genomic_DNA"/>
</dbReference>
<gene>
    <name evidence="2" type="ORF">QBA37_18965</name>
</gene>
<reference evidence="2 3" key="1">
    <citation type="submission" date="2023-04" db="EMBL/GenBank/DDBJ databases">
        <title>Genomic diversity of scab-causing Streptomyces spp. in the province of Quebec, Canada.</title>
        <authorList>
            <person name="Biessy A."/>
            <person name="Cadieux M."/>
            <person name="Ciotola M."/>
            <person name="Filion M."/>
        </authorList>
    </citation>
    <scope>NUCLEOTIDE SEQUENCE [LARGE SCALE GENOMIC DNA]</scope>
    <source>
        <strain evidence="2 3">B21-103</strain>
    </source>
</reference>
<feature type="region of interest" description="Disordered" evidence="1">
    <location>
        <begin position="1"/>
        <end position="31"/>
    </location>
</feature>